<dbReference type="Gene3D" id="3.30.260.10">
    <property type="entry name" value="TCP-1-like chaperonin intermediate domain"/>
    <property type="match status" value="1"/>
</dbReference>
<protein>
    <submittedName>
        <fullName evidence="2">Uncharacterized protein</fullName>
    </submittedName>
</protein>
<reference evidence="2 3" key="1">
    <citation type="journal article" date="2022" name="Nat. Genet.">
        <title>Improved pea reference genome and pan-genome highlight genomic features and evolutionary characteristics.</title>
        <authorList>
            <person name="Yang T."/>
            <person name="Liu R."/>
            <person name="Luo Y."/>
            <person name="Hu S."/>
            <person name="Wang D."/>
            <person name="Wang C."/>
            <person name="Pandey M.K."/>
            <person name="Ge S."/>
            <person name="Xu Q."/>
            <person name="Li N."/>
            <person name="Li G."/>
            <person name="Huang Y."/>
            <person name="Saxena R.K."/>
            <person name="Ji Y."/>
            <person name="Li M."/>
            <person name="Yan X."/>
            <person name="He Y."/>
            <person name="Liu Y."/>
            <person name="Wang X."/>
            <person name="Xiang C."/>
            <person name="Varshney R.K."/>
            <person name="Ding H."/>
            <person name="Gao S."/>
            <person name="Zong X."/>
        </authorList>
    </citation>
    <scope>NUCLEOTIDE SEQUENCE [LARGE SCALE GENOMIC DNA]</scope>
    <source>
        <strain evidence="2 3">cv. Zhongwan 6</strain>
    </source>
</reference>
<name>A0A9D5B4B8_PEA</name>
<dbReference type="Proteomes" id="UP001058974">
    <property type="component" value="Chromosome 2"/>
</dbReference>
<dbReference type="AlphaFoldDB" id="A0A9D5B4B8"/>
<dbReference type="EMBL" id="JAMSHJ010000002">
    <property type="protein sequence ID" value="KAI5434962.1"/>
    <property type="molecule type" value="Genomic_DNA"/>
</dbReference>
<dbReference type="InterPro" id="IPR053063">
    <property type="entry name" value="PWWP_domain_containing_PDP"/>
</dbReference>
<sequence length="508" mass="56822">MLFPASQSHANSAFLLAAAARSSGWSISTKMLPETEPNFINKVDESSSVSSFLPEKLMQYLKDLSKFPTGGFDRLEILIAKAQLLAFYRLKGYSYSPEFQYFRGLDNDINLSINDTDKRSSEVNEHTIHVGRIGDQTGTRDSKAANRSRRKRKHNLKDDVYPAKRKRLLERASVTPDSTHRDYQNDEAFANLTYPVLSKKRKTINHYAGVSAMKGRKKTISLEKSSNTTVQSFKIGECIRRVASQLTRPPSLLKCSGNRSQMKDVNADSFSGNESHSFSPNLEETQKSSLTIPTEVSSLDDLLYLLHCSTSHRGSKYQECLYHNDQMFKASKDLLNEVERNLQDAMSVARNMIKNQKLVPGGGAAEMTVSAALKQKSSSIEGIKKWPYEASACQIKIKKDHCSPQKAVQSLSKSKTSGDQDITSFGMGQGDKKAKEHNITTNFDFSSPGKKSKSEGFAGLDDWDLSNEENDKLVRNSPARNQLSVFLNKLCIKMKAEVLPVEIRDSRN</sequence>
<dbReference type="GO" id="GO:0005524">
    <property type="term" value="F:ATP binding"/>
    <property type="evidence" value="ECO:0007669"/>
    <property type="project" value="InterPro"/>
</dbReference>
<proteinExistence type="predicted"/>
<comment type="caution">
    <text evidence="2">The sequence shown here is derived from an EMBL/GenBank/DDBJ whole genome shotgun (WGS) entry which is preliminary data.</text>
</comment>
<dbReference type="InterPro" id="IPR027410">
    <property type="entry name" value="TCP-1-like_intermed_sf"/>
</dbReference>
<feature type="region of interest" description="Disordered" evidence="1">
    <location>
        <begin position="410"/>
        <end position="433"/>
    </location>
</feature>
<evidence type="ECO:0000313" key="3">
    <source>
        <dbReference type="Proteomes" id="UP001058974"/>
    </source>
</evidence>
<dbReference type="Pfam" id="PF00118">
    <property type="entry name" value="Cpn60_TCP1"/>
    <property type="match status" value="1"/>
</dbReference>
<evidence type="ECO:0000313" key="2">
    <source>
        <dbReference type="EMBL" id="KAI5434962.1"/>
    </source>
</evidence>
<feature type="compositionally biased region" description="Basic residues" evidence="1">
    <location>
        <begin position="146"/>
        <end position="155"/>
    </location>
</feature>
<dbReference type="InterPro" id="IPR002423">
    <property type="entry name" value="Cpn60/GroEL/TCP-1"/>
</dbReference>
<dbReference type="PANTHER" id="PTHR42851:SF23">
    <property type="entry name" value="PWWP DOMAIN PROTEIN"/>
    <property type="match status" value="1"/>
</dbReference>
<feature type="region of interest" description="Disordered" evidence="1">
    <location>
        <begin position="267"/>
        <end position="286"/>
    </location>
</feature>
<feature type="region of interest" description="Disordered" evidence="1">
    <location>
        <begin position="117"/>
        <end position="162"/>
    </location>
</feature>
<dbReference type="InterPro" id="IPR027413">
    <property type="entry name" value="GROEL-like_equatorial_sf"/>
</dbReference>
<dbReference type="SUPFAM" id="SSF48592">
    <property type="entry name" value="GroEL equatorial domain-like"/>
    <property type="match status" value="1"/>
</dbReference>
<feature type="compositionally biased region" description="Polar residues" evidence="1">
    <location>
        <begin position="410"/>
        <end position="423"/>
    </location>
</feature>
<gene>
    <name evidence="2" type="ORF">KIW84_021693</name>
</gene>
<keyword evidence="3" id="KW-1185">Reference proteome</keyword>
<accession>A0A9D5B4B8</accession>
<feature type="compositionally biased region" description="Polar residues" evidence="1">
    <location>
        <begin position="268"/>
        <end position="286"/>
    </location>
</feature>
<dbReference type="Gene3D" id="1.10.560.10">
    <property type="entry name" value="GroEL-like equatorial domain"/>
    <property type="match status" value="1"/>
</dbReference>
<evidence type="ECO:0000256" key="1">
    <source>
        <dbReference type="SAM" id="MobiDB-lite"/>
    </source>
</evidence>
<feature type="compositionally biased region" description="Basic and acidic residues" evidence="1">
    <location>
        <begin position="117"/>
        <end position="128"/>
    </location>
</feature>
<dbReference type="PANTHER" id="PTHR42851">
    <property type="entry name" value="ALDOLASE-RELATED"/>
    <property type="match status" value="1"/>
</dbReference>
<dbReference type="Gramene" id="Psat02G0169300-T1">
    <property type="protein sequence ID" value="KAI5434962.1"/>
    <property type="gene ID" value="KIW84_021693"/>
</dbReference>
<organism evidence="2 3">
    <name type="scientific">Pisum sativum</name>
    <name type="common">Garden pea</name>
    <name type="synonym">Lathyrus oleraceus</name>
    <dbReference type="NCBI Taxonomy" id="3888"/>
    <lineage>
        <taxon>Eukaryota</taxon>
        <taxon>Viridiplantae</taxon>
        <taxon>Streptophyta</taxon>
        <taxon>Embryophyta</taxon>
        <taxon>Tracheophyta</taxon>
        <taxon>Spermatophyta</taxon>
        <taxon>Magnoliopsida</taxon>
        <taxon>eudicotyledons</taxon>
        <taxon>Gunneridae</taxon>
        <taxon>Pentapetalae</taxon>
        <taxon>rosids</taxon>
        <taxon>fabids</taxon>
        <taxon>Fabales</taxon>
        <taxon>Fabaceae</taxon>
        <taxon>Papilionoideae</taxon>
        <taxon>50 kb inversion clade</taxon>
        <taxon>NPAAA clade</taxon>
        <taxon>Hologalegina</taxon>
        <taxon>IRL clade</taxon>
        <taxon>Fabeae</taxon>
        <taxon>Lathyrus</taxon>
    </lineage>
</organism>